<dbReference type="EMBL" id="JACYFG010000051">
    <property type="protein sequence ID" value="MBD5781591.1"/>
    <property type="molecule type" value="Genomic_DNA"/>
</dbReference>
<name>A0A927IIT4_9BACT</name>
<dbReference type="Proteomes" id="UP000622317">
    <property type="component" value="Unassembled WGS sequence"/>
</dbReference>
<proteinExistence type="predicted"/>
<comment type="caution">
    <text evidence="1">The sequence shown here is derived from an EMBL/GenBank/DDBJ whole genome shotgun (WGS) entry which is preliminary data.</text>
</comment>
<evidence type="ECO:0000313" key="1">
    <source>
        <dbReference type="EMBL" id="MBD5781591.1"/>
    </source>
</evidence>
<reference evidence="1" key="1">
    <citation type="submission" date="2020-09" db="EMBL/GenBank/DDBJ databases">
        <title>Pelagicoccus enzymogenes sp. nov. with an EPS production, isolated from marine sediment.</title>
        <authorList>
            <person name="Feng X."/>
        </authorList>
    </citation>
    <scope>NUCLEOTIDE SEQUENCE</scope>
    <source>
        <strain evidence="1">NFK12</strain>
    </source>
</reference>
<evidence type="ECO:0000313" key="2">
    <source>
        <dbReference type="Proteomes" id="UP000622317"/>
    </source>
</evidence>
<dbReference type="AlphaFoldDB" id="A0A927IIT4"/>
<dbReference type="RefSeq" id="WP_191618676.1">
    <property type="nucleotide sequence ID" value="NZ_JACYFG010000051.1"/>
</dbReference>
<gene>
    <name evidence="1" type="ORF">IEN85_18965</name>
</gene>
<keyword evidence="2" id="KW-1185">Reference proteome</keyword>
<sequence>MKRLFIAALALACACSAKEYEPNELEIAVHRREVYQLARDYVVDTFNLQLIEESEFNPVRFNSNGVWGDFEARIKELGGDRYEVQGWVNAVGHEKARIRWAVHIRYGIVDPQAWRYMKIDETIENEPEILGWKFGEFRSPLYKADYDPLFVARVFKKDARARKN</sequence>
<protein>
    <submittedName>
        <fullName evidence="1">Uncharacterized protein</fullName>
    </submittedName>
</protein>
<accession>A0A927IIT4</accession>
<organism evidence="1 2">
    <name type="scientific">Pelagicoccus enzymogenes</name>
    <dbReference type="NCBI Taxonomy" id="2773457"/>
    <lineage>
        <taxon>Bacteria</taxon>
        <taxon>Pseudomonadati</taxon>
        <taxon>Verrucomicrobiota</taxon>
        <taxon>Opitutia</taxon>
        <taxon>Puniceicoccales</taxon>
        <taxon>Pelagicoccaceae</taxon>
        <taxon>Pelagicoccus</taxon>
    </lineage>
</organism>
<dbReference type="PROSITE" id="PS51257">
    <property type="entry name" value="PROKAR_LIPOPROTEIN"/>
    <property type="match status" value="1"/>
</dbReference>